<feature type="transmembrane region" description="Helical" evidence="1">
    <location>
        <begin position="196"/>
        <end position="215"/>
    </location>
</feature>
<evidence type="ECO:0000256" key="1">
    <source>
        <dbReference type="RuleBase" id="RU363076"/>
    </source>
</evidence>
<comment type="caution">
    <text evidence="2">The sequence shown here is derived from an EMBL/GenBank/DDBJ whole genome shotgun (WGS) entry which is preliminary data.</text>
</comment>
<comment type="caution">
    <text evidence="1">Lacks conserved residue(s) required for the propagation of feature annotation.</text>
</comment>
<dbReference type="Pfam" id="PF02104">
    <property type="entry name" value="SURF1"/>
    <property type="match status" value="1"/>
</dbReference>
<dbReference type="EMBL" id="JBHSPP010000008">
    <property type="protein sequence ID" value="MFC5706096.1"/>
    <property type="molecule type" value="Genomic_DNA"/>
</dbReference>
<evidence type="ECO:0000313" key="2">
    <source>
        <dbReference type="EMBL" id="MFC5706096.1"/>
    </source>
</evidence>
<name>A0ABW0Y8L4_9GAMM</name>
<dbReference type="CDD" id="cd06662">
    <property type="entry name" value="SURF1"/>
    <property type="match status" value="1"/>
</dbReference>
<dbReference type="InterPro" id="IPR002994">
    <property type="entry name" value="Surf1/Shy1"/>
</dbReference>
<accession>A0ABW0Y8L4</accession>
<keyword evidence="1" id="KW-0812">Transmembrane</keyword>
<keyword evidence="1" id="KW-1133">Transmembrane helix</keyword>
<dbReference type="Proteomes" id="UP001596132">
    <property type="component" value="Unassembled WGS sequence"/>
</dbReference>
<proteinExistence type="inferred from homology"/>
<protein>
    <recommendedName>
        <fullName evidence="1">SURF1-like protein</fullName>
    </recommendedName>
</protein>
<keyword evidence="1" id="KW-0472">Membrane</keyword>
<dbReference type="RefSeq" id="WP_231553622.1">
    <property type="nucleotide sequence ID" value="NZ_CDDF01000008.1"/>
</dbReference>
<gene>
    <name evidence="2" type="ORF">ACFPVW_08495</name>
</gene>
<comment type="similarity">
    <text evidence="1">Belongs to the SURF1 family.</text>
</comment>
<keyword evidence="3" id="KW-1185">Reference proteome</keyword>
<organism evidence="2 3">
    <name type="scientific">Aeromonas eucrenophila</name>
    <dbReference type="NCBI Taxonomy" id="649"/>
    <lineage>
        <taxon>Bacteria</taxon>
        <taxon>Pseudomonadati</taxon>
        <taxon>Pseudomonadota</taxon>
        <taxon>Gammaproteobacteria</taxon>
        <taxon>Aeromonadales</taxon>
        <taxon>Aeromonadaceae</taxon>
        <taxon>Aeromonas</taxon>
    </lineage>
</organism>
<dbReference type="PROSITE" id="PS50895">
    <property type="entry name" value="SURF1"/>
    <property type="match status" value="1"/>
</dbReference>
<comment type="subcellular location">
    <subcellularLocation>
        <location evidence="1">Cell membrane</location>
        <topology evidence="1">Multi-pass membrane protein</topology>
    </subcellularLocation>
</comment>
<evidence type="ECO:0000313" key="3">
    <source>
        <dbReference type="Proteomes" id="UP001596132"/>
    </source>
</evidence>
<reference evidence="3" key="1">
    <citation type="journal article" date="2019" name="Int. J. Syst. Evol. Microbiol.">
        <title>The Global Catalogue of Microorganisms (GCM) 10K type strain sequencing project: providing services to taxonomists for standard genome sequencing and annotation.</title>
        <authorList>
            <consortium name="The Broad Institute Genomics Platform"/>
            <consortium name="The Broad Institute Genome Sequencing Center for Infectious Disease"/>
            <person name="Wu L."/>
            <person name="Ma J."/>
        </authorList>
    </citation>
    <scope>NUCLEOTIDE SEQUENCE [LARGE SCALE GENOMIC DNA]</scope>
    <source>
        <strain evidence="3">KCTC 15012</strain>
    </source>
</reference>
<sequence length="220" mass="24429">MTAALCKLALWQWQRAAEKEAWLEQMAVARQVAPLTLAQLDWRSPEALDGKSLRGQVQWVSPYVWLLDNQIVAGEIGYDVIIPVRASGDAALPQHPLLLVNLGWLPASASREQLPQPVIPQTLMLDGLLRIRPGGILLGQNIEAGPYPNRLQSVRADAIRQVIGLPLADAVFYQQHSPFIYHYQQNVMPPEKHRAYALQWLGLALVVLVGGLVLTRRSSS</sequence>
<keyword evidence="1" id="KW-1003">Cell membrane</keyword>